<dbReference type="RefSeq" id="WP_083488872.1">
    <property type="nucleotide sequence ID" value="NZ_JQCF01000003.1"/>
</dbReference>
<dbReference type="STRING" id="993692.IV57_GL001454"/>
<dbReference type="PATRIC" id="fig|993692.3.peg.1474"/>
<dbReference type="SUPFAM" id="SSF55729">
    <property type="entry name" value="Acyl-CoA N-acyltransferases (Nat)"/>
    <property type="match status" value="1"/>
</dbReference>
<keyword evidence="2" id="KW-0808">Transferase</keyword>
<dbReference type="Gene3D" id="3.40.630.30">
    <property type="match status" value="1"/>
</dbReference>
<name>A0A0R2LEQ7_9LACO</name>
<protein>
    <submittedName>
        <fullName evidence="2">GNAT family acetyltransferase</fullName>
    </submittedName>
</protein>
<dbReference type="PROSITE" id="PS51186">
    <property type="entry name" value="GNAT"/>
    <property type="match status" value="1"/>
</dbReference>
<dbReference type="EMBL" id="JQCF01000003">
    <property type="protein sequence ID" value="KRO00351.1"/>
    <property type="molecule type" value="Genomic_DNA"/>
</dbReference>
<feature type="domain" description="N-acetyltransferase" evidence="1">
    <location>
        <begin position="1"/>
        <end position="161"/>
    </location>
</feature>
<evidence type="ECO:0000313" key="2">
    <source>
        <dbReference type="EMBL" id="KRO00351.1"/>
    </source>
</evidence>
<dbReference type="InterPro" id="IPR000182">
    <property type="entry name" value="GNAT_dom"/>
</dbReference>
<dbReference type="Proteomes" id="UP000051006">
    <property type="component" value="Unassembled WGS sequence"/>
</dbReference>
<organism evidence="2 3">
    <name type="scientific">Companilactobacillus kimchiensis</name>
    <dbReference type="NCBI Taxonomy" id="993692"/>
    <lineage>
        <taxon>Bacteria</taxon>
        <taxon>Bacillati</taxon>
        <taxon>Bacillota</taxon>
        <taxon>Bacilli</taxon>
        <taxon>Lactobacillales</taxon>
        <taxon>Lactobacillaceae</taxon>
        <taxon>Companilactobacillus</taxon>
    </lineage>
</organism>
<proteinExistence type="predicted"/>
<gene>
    <name evidence="2" type="ORF">IV57_GL001454</name>
</gene>
<dbReference type="AlphaFoldDB" id="A0A0R2LEQ7"/>
<reference evidence="2 3" key="1">
    <citation type="journal article" date="2015" name="Genome Announc.">
        <title>Expanding the biotechnology potential of lactobacilli through comparative genomics of 213 strains and associated genera.</title>
        <authorList>
            <person name="Sun Z."/>
            <person name="Harris H.M."/>
            <person name="McCann A."/>
            <person name="Guo C."/>
            <person name="Argimon S."/>
            <person name="Zhang W."/>
            <person name="Yang X."/>
            <person name="Jeffery I.B."/>
            <person name="Cooney J.C."/>
            <person name="Kagawa T.F."/>
            <person name="Liu W."/>
            <person name="Song Y."/>
            <person name="Salvetti E."/>
            <person name="Wrobel A."/>
            <person name="Rasinkangas P."/>
            <person name="Parkhill J."/>
            <person name="Rea M.C."/>
            <person name="O'Sullivan O."/>
            <person name="Ritari J."/>
            <person name="Douillard F.P."/>
            <person name="Paul Ross R."/>
            <person name="Yang R."/>
            <person name="Briner A.E."/>
            <person name="Felis G.E."/>
            <person name="de Vos W.M."/>
            <person name="Barrangou R."/>
            <person name="Klaenhammer T.R."/>
            <person name="Caufield P.W."/>
            <person name="Cui Y."/>
            <person name="Zhang H."/>
            <person name="O'Toole P.W."/>
        </authorList>
    </citation>
    <scope>NUCLEOTIDE SEQUENCE [LARGE SCALE GENOMIC DNA]</scope>
    <source>
        <strain evidence="2 3">DSM 24716</strain>
    </source>
</reference>
<dbReference type="InterPro" id="IPR052777">
    <property type="entry name" value="Acetyltransferase_Enz"/>
</dbReference>
<dbReference type="PANTHER" id="PTHR43305:SF1">
    <property type="entry name" value="FAMILY N-ACETYLTRANSFERASE, PUTATIVE (AFU_ORTHOLOGUE AFUA_2G01380)-RELATED"/>
    <property type="match status" value="1"/>
</dbReference>
<dbReference type="InterPro" id="IPR016181">
    <property type="entry name" value="Acyl_CoA_acyltransferase"/>
</dbReference>
<dbReference type="CDD" id="cd04301">
    <property type="entry name" value="NAT_SF"/>
    <property type="match status" value="1"/>
</dbReference>
<dbReference type="OrthoDB" id="5419426at2"/>
<sequence length="161" mass="17876">MKIRPIKVSDNQALKQILQTDLQAVGLDIPGTAYFDKNLDTLSQFYDANDKRAYYVVVDDHEMVLGGAGCAEFNMDKGIAELQKLYLAKAARGHGLSYQLITLVEDFAQKSGYQKLYLETHHNLKAAIHVYTKAGFTKLNGGPLETSQHSGAMDGFYLKTL</sequence>
<accession>A0A0R2LEQ7</accession>
<dbReference type="PANTHER" id="PTHR43305">
    <property type="entry name" value="FAMILY N-ACETYLTRANSFERASE, PUTATIVE (AFU_ORTHOLOGUE AFUA_2G01380)-RELATED"/>
    <property type="match status" value="1"/>
</dbReference>
<dbReference type="Pfam" id="PF00583">
    <property type="entry name" value="Acetyltransf_1"/>
    <property type="match status" value="1"/>
</dbReference>
<evidence type="ECO:0000259" key="1">
    <source>
        <dbReference type="PROSITE" id="PS51186"/>
    </source>
</evidence>
<evidence type="ECO:0000313" key="3">
    <source>
        <dbReference type="Proteomes" id="UP000051006"/>
    </source>
</evidence>
<keyword evidence="3" id="KW-1185">Reference proteome</keyword>
<comment type="caution">
    <text evidence="2">The sequence shown here is derived from an EMBL/GenBank/DDBJ whole genome shotgun (WGS) entry which is preliminary data.</text>
</comment>
<dbReference type="GO" id="GO:0016747">
    <property type="term" value="F:acyltransferase activity, transferring groups other than amino-acyl groups"/>
    <property type="evidence" value="ECO:0007669"/>
    <property type="project" value="InterPro"/>
</dbReference>